<accession>A0A8S5N2A5</accession>
<protein>
    <submittedName>
        <fullName evidence="1">Uncharacterized protein</fullName>
    </submittedName>
</protein>
<dbReference type="EMBL" id="BK015041">
    <property type="protein sequence ID" value="DAD88487.1"/>
    <property type="molecule type" value="Genomic_DNA"/>
</dbReference>
<organism evidence="1">
    <name type="scientific">Podoviridae sp. cttxo15</name>
    <dbReference type="NCBI Taxonomy" id="2826584"/>
    <lineage>
        <taxon>Viruses</taxon>
        <taxon>Duplodnaviria</taxon>
        <taxon>Heunggongvirae</taxon>
        <taxon>Uroviricota</taxon>
        <taxon>Caudoviricetes</taxon>
    </lineage>
</organism>
<name>A0A8S5N2A5_9CAUD</name>
<reference evidence="1" key="1">
    <citation type="journal article" date="2021" name="Proc. Natl. Acad. Sci. U.S.A.">
        <title>A Catalog of Tens of Thousands of Viruses from Human Metagenomes Reveals Hidden Associations with Chronic Diseases.</title>
        <authorList>
            <person name="Tisza M.J."/>
            <person name="Buck C.B."/>
        </authorList>
    </citation>
    <scope>NUCLEOTIDE SEQUENCE</scope>
    <source>
        <strain evidence="1">Cttxo15</strain>
    </source>
</reference>
<sequence length="29" mass="3538">MGLMYFMHLNNHFERNIIGSIINNFLERI</sequence>
<proteinExistence type="predicted"/>
<evidence type="ECO:0000313" key="1">
    <source>
        <dbReference type="EMBL" id="DAD88487.1"/>
    </source>
</evidence>